<feature type="transmembrane region" description="Helical" evidence="6">
    <location>
        <begin position="115"/>
        <end position="134"/>
    </location>
</feature>
<dbReference type="InterPro" id="IPR001902">
    <property type="entry name" value="SLC26A/SulP_fam"/>
</dbReference>
<feature type="region of interest" description="Disordered" evidence="5">
    <location>
        <begin position="1"/>
        <end position="40"/>
    </location>
</feature>
<evidence type="ECO:0000313" key="8">
    <source>
        <dbReference type="EMBL" id="GHE55655.1"/>
    </source>
</evidence>
<dbReference type="GO" id="GO:0055085">
    <property type="term" value="P:transmembrane transport"/>
    <property type="evidence" value="ECO:0007669"/>
    <property type="project" value="InterPro"/>
</dbReference>
<dbReference type="CDD" id="cd07042">
    <property type="entry name" value="STAS_SulP_like_sulfate_transporter"/>
    <property type="match status" value="1"/>
</dbReference>
<feature type="transmembrane region" description="Helical" evidence="6">
    <location>
        <begin position="65"/>
        <end position="85"/>
    </location>
</feature>
<reference evidence="8" key="2">
    <citation type="submission" date="2020-09" db="EMBL/GenBank/DDBJ databases">
        <authorList>
            <person name="Sun Q."/>
            <person name="Zhou Y."/>
        </authorList>
    </citation>
    <scope>NUCLEOTIDE SEQUENCE</scope>
    <source>
        <strain evidence="8">CGMCC 4.7403</strain>
    </source>
</reference>
<dbReference type="Pfam" id="PF01740">
    <property type="entry name" value="STAS"/>
    <property type="match status" value="1"/>
</dbReference>
<keyword evidence="4 6" id="KW-0472">Membrane</keyword>
<evidence type="ECO:0000256" key="6">
    <source>
        <dbReference type="SAM" id="Phobius"/>
    </source>
</evidence>
<feature type="transmembrane region" description="Helical" evidence="6">
    <location>
        <begin position="140"/>
        <end position="157"/>
    </location>
</feature>
<keyword evidence="2 6" id="KW-0812">Transmembrane</keyword>
<evidence type="ECO:0000256" key="2">
    <source>
        <dbReference type="ARBA" id="ARBA00022692"/>
    </source>
</evidence>
<feature type="transmembrane region" description="Helical" evidence="6">
    <location>
        <begin position="366"/>
        <end position="386"/>
    </location>
</feature>
<comment type="caution">
    <text evidence="8">The sequence shown here is derived from an EMBL/GenBank/DDBJ whole genome shotgun (WGS) entry which is preliminary data.</text>
</comment>
<dbReference type="Pfam" id="PF00916">
    <property type="entry name" value="Sulfate_transp"/>
    <property type="match status" value="1"/>
</dbReference>
<dbReference type="PANTHER" id="PTHR11814">
    <property type="entry name" value="SULFATE TRANSPORTER"/>
    <property type="match status" value="1"/>
</dbReference>
<reference evidence="8" key="1">
    <citation type="journal article" date="2014" name="Int. J. Syst. Evol. Microbiol.">
        <title>Complete genome sequence of Corynebacterium casei LMG S-19264T (=DSM 44701T), isolated from a smear-ripened cheese.</title>
        <authorList>
            <consortium name="US DOE Joint Genome Institute (JGI-PGF)"/>
            <person name="Walter F."/>
            <person name="Albersmeier A."/>
            <person name="Kalinowski J."/>
            <person name="Ruckert C."/>
        </authorList>
    </citation>
    <scope>NUCLEOTIDE SEQUENCE</scope>
    <source>
        <strain evidence="8">CGMCC 4.7403</strain>
    </source>
</reference>
<evidence type="ECO:0000259" key="7">
    <source>
        <dbReference type="PROSITE" id="PS50801"/>
    </source>
</evidence>
<dbReference type="NCBIfam" id="TIGR00815">
    <property type="entry name" value="sulP"/>
    <property type="match status" value="1"/>
</dbReference>
<protein>
    <submittedName>
        <fullName evidence="8">Sodium-independent anion transporter</fullName>
    </submittedName>
</protein>
<feature type="transmembrane region" description="Helical" evidence="6">
    <location>
        <begin position="91"/>
        <end position="108"/>
    </location>
</feature>
<accession>A0A918ZJ35</accession>
<dbReference type="InterPro" id="IPR011547">
    <property type="entry name" value="SLC26A/SulP_dom"/>
</dbReference>
<proteinExistence type="predicted"/>
<evidence type="ECO:0000256" key="4">
    <source>
        <dbReference type="ARBA" id="ARBA00023136"/>
    </source>
</evidence>
<evidence type="ECO:0000313" key="9">
    <source>
        <dbReference type="Proteomes" id="UP000603227"/>
    </source>
</evidence>
<dbReference type="Gene3D" id="3.30.750.24">
    <property type="entry name" value="STAS domain"/>
    <property type="match status" value="1"/>
</dbReference>
<feature type="transmembrane region" description="Helical" evidence="6">
    <location>
        <begin position="244"/>
        <end position="261"/>
    </location>
</feature>
<gene>
    <name evidence="8" type="ORF">GCM10017771_78260</name>
</gene>
<feature type="transmembrane region" description="Helical" evidence="6">
    <location>
        <begin position="423"/>
        <end position="450"/>
    </location>
</feature>
<keyword evidence="9" id="KW-1185">Reference proteome</keyword>
<sequence length="605" mass="62465">MAGPAREGPVGNGEGGRMRLGGGEGGGRGGGGLGRGGGRGRGWRGLAPGLGTLSEYRRAWLKGDLVAGATVAAYLVPQVMAYAGVAGLPPVAGLWAILPALALYALFGSSRLLSVGPESTTALMTATVVAPLAAGDPERYATLAATLAVTVGLLCLLARAVRLGFLADLLSRPVLIGYLAGVALIMTVDQLPKLTGVDTTGSAFFAQLWSFFGNLPDAHLPTVLFSAAVLVLLFAVARFRAVPGPLLAVVLGTAAVAAFGLDDRYGITVIGEVPSGLPGLAVPDLGELPALVLPALGVLLVAYTDFILTARAFDGPRGEGPALDADQEFLALGAANLGAGAVHGFPVSSSASRTALASSAGAGSQAYSLVAGAVVLAVLLFLSPLLTRTPSAVLGALVLYAAVRMVDLAGFRRLAAFRRRELLLALGCLAGVLALDILYGVLVAVGLSVAELLTRVARPHDAVEGLVPGVAGMHDVDDYPAARTIPGLLVYRYDSPLFFANAEDFRRRALAAVDAQTTDVHWFVLNTEANVEVDITALDALDELRRELTRRGVVFALARVKQDLLDELKAYGLADSVGPDRVFPTLPTAVAAYLTWRRDQPADTS</sequence>
<feature type="transmembrane region" description="Helical" evidence="6">
    <location>
        <begin position="288"/>
        <end position="308"/>
    </location>
</feature>
<dbReference type="EMBL" id="BNAT01000042">
    <property type="protein sequence ID" value="GHE55655.1"/>
    <property type="molecule type" value="Genomic_DNA"/>
</dbReference>
<dbReference type="GO" id="GO:0016020">
    <property type="term" value="C:membrane"/>
    <property type="evidence" value="ECO:0007669"/>
    <property type="project" value="UniProtKB-SubCell"/>
</dbReference>
<dbReference type="SUPFAM" id="SSF52091">
    <property type="entry name" value="SpoIIaa-like"/>
    <property type="match status" value="1"/>
</dbReference>
<organism evidence="8 9">
    <name type="scientific">Streptomyces capitiformicae</name>
    <dbReference type="NCBI Taxonomy" id="2014920"/>
    <lineage>
        <taxon>Bacteria</taxon>
        <taxon>Bacillati</taxon>
        <taxon>Actinomycetota</taxon>
        <taxon>Actinomycetes</taxon>
        <taxon>Kitasatosporales</taxon>
        <taxon>Streptomycetaceae</taxon>
        <taxon>Streptomyces</taxon>
    </lineage>
</organism>
<feature type="transmembrane region" description="Helical" evidence="6">
    <location>
        <begin position="218"/>
        <end position="237"/>
    </location>
</feature>
<dbReference type="InterPro" id="IPR036513">
    <property type="entry name" value="STAS_dom_sf"/>
</dbReference>
<evidence type="ECO:0000256" key="5">
    <source>
        <dbReference type="SAM" id="MobiDB-lite"/>
    </source>
</evidence>
<keyword evidence="3 6" id="KW-1133">Transmembrane helix</keyword>
<dbReference type="InterPro" id="IPR002645">
    <property type="entry name" value="STAS_dom"/>
</dbReference>
<feature type="compositionally biased region" description="Gly residues" evidence="5">
    <location>
        <begin position="10"/>
        <end position="40"/>
    </location>
</feature>
<feature type="transmembrane region" description="Helical" evidence="6">
    <location>
        <begin position="392"/>
        <end position="411"/>
    </location>
</feature>
<dbReference type="PROSITE" id="PS50801">
    <property type="entry name" value="STAS"/>
    <property type="match status" value="1"/>
</dbReference>
<comment type="subcellular location">
    <subcellularLocation>
        <location evidence="1">Membrane</location>
        <topology evidence="1">Multi-pass membrane protein</topology>
    </subcellularLocation>
</comment>
<dbReference type="Proteomes" id="UP000603227">
    <property type="component" value="Unassembled WGS sequence"/>
</dbReference>
<feature type="domain" description="STAS" evidence="7">
    <location>
        <begin position="478"/>
        <end position="593"/>
    </location>
</feature>
<feature type="transmembrane region" description="Helical" evidence="6">
    <location>
        <begin position="169"/>
        <end position="188"/>
    </location>
</feature>
<evidence type="ECO:0000256" key="3">
    <source>
        <dbReference type="ARBA" id="ARBA00022989"/>
    </source>
</evidence>
<evidence type="ECO:0000256" key="1">
    <source>
        <dbReference type="ARBA" id="ARBA00004141"/>
    </source>
</evidence>
<dbReference type="AlphaFoldDB" id="A0A918ZJ35"/>
<name>A0A918ZJ35_9ACTN</name>